<keyword evidence="2" id="KW-1185">Reference proteome</keyword>
<gene>
    <name evidence="1" type="ORF">Bca52824_033966</name>
</gene>
<dbReference type="Proteomes" id="UP000886595">
    <property type="component" value="Unassembled WGS sequence"/>
</dbReference>
<reference evidence="1 2" key="1">
    <citation type="submission" date="2020-02" db="EMBL/GenBank/DDBJ databases">
        <authorList>
            <person name="Ma Q."/>
            <person name="Huang Y."/>
            <person name="Song X."/>
            <person name="Pei D."/>
        </authorList>
    </citation>
    <scope>NUCLEOTIDE SEQUENCE [LARGE SCALE GENOMIC DNA]</scope>
    <source>
        <strain evidence="1">Sxm20200214</strain>
        <tissue evidence="1">Leaf</tissue>
    </source>
</reference>
<protein>
    <recommendedName>
        <fullName evidence="3">RNase H type-1 domain-containing protein</fullName>
    </recommendedName>
</protein>
<comment type="caution">
    <text evidence="1">The sequence shown here is derived from an EMBL/GenBank/DDBJ whole genome shotgun (WGS) entry which is preliminary data.</text>
</comment>
<organism evidence="1 2">
    <name type="scientific">Brassica carinata</name>
    <name type="common">Ethiopian mustard</name>
    <name type="synonym">Abyssinian cabbage</name>
    <dbReference type="NCBI Taxonomy" id="52824"/>
    <lineage>
        <taxon>Eukaryota</taxon>
        <taxon>Viridiplantae</taxon>
        <taxon>Streptophyta</taxon>
        <taxon>Embryophyta</taxon>
        <taxon>Tracheophyta</taxon>
        <taxon>Spermatophyta</taxon>
        <taxon>Magnoliopsida</taxon>
        <taxon>eudicotyledons</taxon>
        <taxon>Gunneridae</taxon>
        <taxon>Pentapetalae</taxon>
        <taxon>rosids</taxon>
        <taxon>malvids</taxon>
        <taxon>Brassicales</taxon>
        <taxon>Brassicaceae</taxon>
        <taxon>Brassiceae</taxon>
        <taxon>Brassica</taxon>
    </lineage>
</organism>
<evidence type="ECO:0008006" key="3">
    <source>
        <dbReference type="Google" id="ProtNLM"/>
    </source>
</evidence>
<sequence>MEKIEERVYMKGAMDPVQSLQPGWVLCEFDMDWSKGCQDMGAAWIVKDERGKVIEHSRRAFSAIHKPGQWPLLQFHASEIRRELQALEAWELRIGSVASIRCASFIAQSVKVLGFFQSYVAAGSPRWLDHLYANERLSSGN</sequence>
<dbReference type="EMBL" id="JAAMPC010000007">
    <property type="protein sequence ID" value="KAG2305315.1"/>
    <property type="molecule type" value="Genomic_DNA"/>
</dbReference>
<dbReference type="AlphaFoldDB" id="A0A8X7SEY1"/>
<evidence type="ECO:0000313" key="2">
    <source>
        <dbReference type="Proteomes" id="UP000886595"/>
    </source>
</evidence>
<proteinExistence type="predicted"/>
<dbReference type="OrthoDB" id="1749408at2759"/>
<accession>A0A8X7SEY1</accession>
<name>A0A8X7SEY1_BRACI</name>
<evidence type="ECO:0000313" key="1">
    <source>
        <dbReference type="EMBL" id="KAG2305315.1"/>
    </source>
</evidence>